<evidence type="ECO:0000256" key="1">
    <source>
        <dbReference type="ARBA" id="ARBA00004442"/>
    </source>
</evidence>
<dbReference type="InterPro" id="IPR011990">
    <property type="entry name" value="TPR-like_helical_dom_sf"/>
</dbReference>
<evidence type="ECO:0000313" key="8">
    <source>
        <dbReference type="EMBL" id="GJM64167.1"/>
    </source>
</evidence>
<evidence type="ECO:0000256" key="2">
    <source>
        <dbReference type="ARBA" id="ARBA00006275"/>
    </source>
</evidence>
<dbReference type="Pfam" id="PF14322">
    <property type="entry name" value="SusD-like_3"/>
    <property type="match status" value="1"/>
</dbReference>
<evidence type="ECO:0000313" key="9">
    <source>
        <dbReference type="Proteomes" id="UP001310022"/>
    </source>
</evidence>
<dbReference type="Proteomes" id="UP001310022">
    <property type="component" value="Unassembled WGS sequence"/>
</dbReference>
<evidence type="ECO:0008006" key="10">
    <source>
        <dbReference type="Google" id="ProtNLM"/>
    </source>
</evidence>
<dbReference type="Gene3D" id="1.25.40.390">
    <property type="match status" value="1"/>
</dbReference>
<dbReference type="RefSeq" id="WP_338239252.1">
    <property type="nucleotide sequence ID" value="NZ_BQKE01000004.1"/>
</dbReference>
<keyword evidence="9" id="KW-1185">Reference proteome</keyword>
<sequence>MNFKKLLIGCFVTLIGIGACQSDLDQYRVDPSNMTDEQFWAEGKTSNGLRVLSTIYTNVVGWRMYGRRFSTTFPVLVNDAEVYQSGQPHWFQFESHTYLPSNKEVVGLWQDLYKTVSYCNDLINHHDAMTPTDEFPQEVINDWVGQAHFMRALCYYHLLNLWSEDYPSRNPEARGVPILTKVPENYDEYFAARASVSEGYMQMEQDFLKSIELMIDSPKNTGNQVGMVNRYASYGFLAQVYLGWGKYDEAIEALKMIVDSGIYELNPVISMAYDGDHEYSKEAIMEWEYNDTGFGLHAFNSTYSLVPLYFLSISPHGARANFKVPNTVMERFGDDPRMPYSVLQAGEEVPLLSGGTGVVNDNHTRKFVSTTEPFKHSQQESSTVNICALRLSHVYMMLAEAYNAKGQDGLAQEYLNKIRRRAYGQDPDTPDPSIDLNLSGNELRDEIREDSWREFYHEFNRWYDINRWGITKQELEKMAPEGSDFVYYDHMKYWPLPPKEIENNHNLKQNAGY</sequence>
<keyword evidence="5" id="KW-0998">Cell outer membrane</keyword>
<dbReference type="CDD" id="cd08977">
    <property type="entry name" value="SusD"/>
    <property type="match status" value="1"/>
</dbReference>
<dbReference type="InterPro" id="IPR033985">
    <property type="entry name" value="SusD-like_N"/>
</dbReference>
<comment type="caution">
    <text evidence="8">The sequence shown here is derived from an EMBL/GenBank/DDBJ whole genome shotgun (WGS) entry which is preliminary data.</text>
</comment>
<gene>
    <name evidence="8" type="ORF">PEDI_47190</name>
</gene>
<dbReference type="EMBL" id="BQKE01000004">
    <property type="protein sequence ID" value="GJM64167.1"/>
    <property type="molecule type" value="Genomic_DNA"/>
</dbReference>
<evidence type="ECO:0000256" key="4">
    <source>
        <dbReference type="ARBA" id="ARBA00023136"/>
    </source>
</evidence>
<dbReference type="PROSITE" id="PS51257">
    <property type="entry name" value="PROKAR_LIPOPROTEIN"/>
    <property type="match status" value="1"/>
</dbReference>
<feature type="domain" description="RagB/SusD" evidence="6">
    <location>
        <begin position="363"/>
        <end position="513"/>
    </location>
</feature>
<keyword evidence="4" id="KW-0472">Membrane</keyword>
<comment type="similarity">
    <text evidence="2">Belongs to the SusD family.</text>
</comment>
<comment type="subcellular location">
    <subcellularLocation>
        <location evidence="1">Cell outer membrane</location>
    </subcellularLocation>
</comment>
<dbReference type="SUPFAM" id="SSF48452">
    <property type="entry name" value="TPR-like"/>
    <property type="match status" value="1"/>
</dbReference>
<evidence type="ECO:0000259" key="7">
    <source>
        <dbReference type="Pfam" id="PF14322"/>
    </source>
</evidence>
<organism evidence="8 9">
    <name type="scientific">Persicobacter diffluens</name>
    <dbReference type="NCBI Taxonomy" id="981"/>
    <lineage>
        <taxon>Bacteria</taxon>
        <taxon>Pseudomonadati</taxon>
        <taxon>Bacteroidota</taxon>
        <taxon>Cytophagia</taxon>
        <taxon>Cytophagales</taxon>
        <taxon>Persicobacteraceae</taxon>
        <taxon>Persicobacter</taxon>
    </lineage>
</organism>
<feature type="domain" description="SusD-like N-terminal" evidence="7">
    <location>
        <begin position="86"/>
        <end position="242"/>
    </location>
</feature>
<dbReference type="Pfam" id="PF07980">
    <property type="entry name" value="SusD_RagB"/>
    <property type="match status" value="1"/>
</dbReference>
<keyword evidence="3" id="KW-0732">Signal</keyword>
<evidence type="ECO:0000256" key="3">
    <source>
        <dbReference type="ARBA" id="ARBA00022729"/>
    </source>
</evidence>
<dbReference type="GO" id="GO:0009279">
    <property type="term" value="C:cell outer membrane"/>
    <property type="evidence" value="ECO:0007669"/>
    <property type="project" value="UniProtKB-SubCell"/>
</dbReference>
<reference evidence="8 9" key="1">
    <citation type="submission" date="2021-12" db="EMBL/GenBank/DDBJ databases">
        <title>Genome sequencing of bacteria with rrn-lacking chromosome and rrn-plasmid.</title>
        <authorList>
            <person name="Anda M."/>
            <person name="Iwasaki W."/>
        </authorList>
    </citation>
    <scope>NUCLEOTIDE SEQUENCE [LARGE SCALE GENOMIC DNA]</scope>
    <source>
        <strain evidence="8 9">NBRC 15940</strain>
    </source>
</reference>
<proteinExistence type="inferred from homology"/>
<evidence type="ECO:0000259" key="6">
    <source>
        <dbReference type="Pfam" id="PF07980"/>
    </source>
</evidence>
<accession>A0AAN5AMU9</accession>
<protein>
    <recommendedName>
        <fullName evidence="10">RagB/SusD family nutrient uptake outer membrane protein</fullName>
    </recommendedName>
</protein>
<name>A0AAN5AMU9_9BACT</name>
<evidence type="ECO:0000256" key="5">
    <source>
        <dbReference type="ARBA" id="ARBA00023237"/>
    </source>
</evidence>
<dbReference type="InterPro" id="IPR012944">
    <property type="entry name" value="SusD_RagB_dom"/>
</dbReference>
<dbReference type="AlphaFoldDB" id="A0AAN5AMU9"/>